<comment type="caution">
    <text evidence="1">The sequence shown here is derived from an EMBL/GenBank/DDBJ whole genome shotgun (WGS) entry which is preliminary data.</text>
</comment>
<proteinExistence type="predicted"/>
<dbReference type="PROSITE" id="PS51257">
    <property type="entry name" value="PROKAR_LIPOPROTEIN"/>
    <property type="match status" value="1"/>
</dbReference>
<evidence type="ECO:0000313" key="1">
    <source>
        <dbReference type="EMBL" id="MBC8755052.1"/>
    </source>
</evidence>
<sequence>MSKSIRIFTLLVIAFIVFSCSSSKFQSNYIKTELYFGLSEGNRTISENEWNAFKVEFLDKKFSGYTEINSKGFWTDSMNVTVSENSKLVIYLNKGTKSDSLAIAYVINNYKKKFNQEAILKVETPVNASF</sequence>
<protein>
    <submittedName>
        <fullName evidence="1">DUF3574 domain-containing protein</fullName>
    </submittedName>
</protein>
<dbReference type="EMBL" id="JACGWS010000005">
    <property type="protein sequence ID" value="MBC8755052.1"/>
    <property type="molecule type" value="Genomic_DNA"/>
</dbReference>
<keyword evidence="2" id="KW-1185">Reference proteome</keyword>
<evidence type="ECO:0000313" key="2">
    <source>
        <dbReference type="Proteomes" id="UP000619238"/>
    </source>
</evidence>
<organism evidence="1 2">
    <name type="scientific">Kordia aestuariivivens</name>
    <dbReference type="NCBI Taxonomy" id="2759037"/>
    <lineage>
        <taxon>Bacteria</taxon>
        <taxon>Pseudomonadati</taxon>
        <taxon>Bacteroidota</taxon>
        <taxon>Flavobacteriia</taxon>
        <taxon>Flavobacteriales</taxon>
        <taxon>Flavobacteriaceae</taxon>
        <taxon>Kordia</taxon>
    </lineage>
</organism>
<name>A0ABR7Q911_9FLAO</name>
<dbReference type="Proteomes" id="UP000619238">
    <property type="component" value="Unassembled WGS sequence"/>
</dbReference>
<dbReference type="Pfam" id="PF12098">
    <property type="entry name" value="DUF3574"/>
    <property type="match status" value="1"/>
</dbReference>
<dbReference type="RefSeq" id="WP_187562099.1">
    <property type="nucleotide sequence ID" value="NZ_JACGWS010000005.1"/>
</dbReference>
<accession>A0ABR7Q911</accession>
<reference evidence="1 2" key="1">
    <citation type="submission" date="2020-07" db="EMBL/GenBank/DDBJ databases">
        <title>Description of Kordia aestuariivivens sp. nov., isolated from a tidal flat.</title>
        <authorList>
            <person name="Park S."/>
            <person name="Yoon J.-H."/>
        </authorList>
    </citation>
    <scope>NUCLEOTIDE SEQUENCE [LARGE SCALE GENOMIC DNA]</scope>
    <source>
        <strain evidence="1 2">YSTF-M3</strain>
    </source>
</reference>
<gene>
    <name evidence="1" type="ORF">H2O64_10240</name>
</gene>
<dbReference type="InterPro" id="IPR021957">
    <property type="entry name" value="DUF3574"/>
</dbReference>